<dbReference type="Proteomes" id="UP001303889">
    <property type="component" value="Unassembled WGS sequence"/>
</dbReference>
<protein>
    <submittedName>
        <fullName evidence="1">Uncharacterized protein</fullName>
    </submittedName>
</protein>
<name>A0AAN6MI02_9PEZI</name>
<sequence length="266" mass="30386">MTHPKKGLKALADNPDRDLPWTLESLHGFCRKEALDEGYRHLFWSLGTGSGVRCDRRAITVPIGSPGAKESFREQLVWISMRTATAYHDSRQPDLAKVKGPATVGFVVSDEYHCLIRMQTKDWGPTGLQTTRGSSGVTDFQKLLWSGVDMWSEHWNICLDYIDTLHQVKIEDLDGSRQETLHDLLFDPQGWLAKEYFVTAHRVKNFCQHIDIPLRSLQQMRRISHSNWSRLLDHAEALHGKLVDKIEMSADLLNRRDSVSTPDPTL</sequence>
<evidence type="ECO:0000313" key="1">
    <source>
        <dbReference type="EMBL" id="KAK3900507.1"/>
    </source>
</evidence>
<comment type="caution">
    <text evidence="1">The sequence shown here is derived from an EMBL/GenBank/DDBJ whole genome shotgun (WGS) entry which is preliminary data.</text>
</comment>
<proteinExistence type="predicted"/>
<keyword evidence="2" id="KW-1185">Reference proteome</keyword>
<organism evidence="1 2">
    <name type="scientific">Staphylotrichum tortipilum</name>
    <dbReference type="NCBI Taxonomy" id="2831512"/>
    <lineage>
        <taxon>Eukaryota</taxon>
        <taxon>Fungi</taxon>
        <taxon>Dikarya</taxon>
        <taxon>Ascomycota</taxon>
        <taxon>Pezizomycotina</taxon>
        <taxon>Sordariomycetes</taxon>
        <taxon>Sordariomycetidae</taxon>
        <taxon>Sordariales</taxon>
        <taxon>Chaetomiaceae</taxon>
        <taxon>Staphylotrichum</taxon>
    </lineage>
</organism>
<gene>
    <name evidence="1" type="ORF">C8A05DRAFT_45657</name>
</gene>
<evidence type="ECO:0000313" key="2">
    <source>
        <dbReference type="Proteomes" id="UP001303889"/>
    </source>
</evidence>
<dbReference type="EMBL" id="MU855664">
    <property type="protein sequence ID" value="KAK3900507.1"/>
    <property type="molecule type" value="Genomic_DNA"/>
</dbReference>
<reference evidence="1" key="2">
    <citation type="submission" date="2023-05" db="EMBL/GenBank/DDBJ databases">
        <authorList>
            <consortium name="Lawrence Berkeley National Laboratory"/>
            <person name="Steindorff A."/>
            <person name="Hensen N."/>
            <person name="Bonometti L."/>
            <person name="Westerberg I."/>
            <person name="Brannstrom I.O."/>
            <person name="Guillou S."/>
            <person name="Cros-Aarteil S."/>
            <person name="Calhoun S."/>
            <person name="Haridas S."/>
            <person name="Kuo A."/>
            <person name="Mondo S."/>
            <person name="Pangilinan J."/>
            <person name="Riley R."/>
            <person name="Labutti K."/>
            <person name="Andreopoulos B."/>
            <person name="Lipzen A."/>
            <person name="Chen C."/>
            <person name="Yanf M."/>
            <person name="Daum C."/>
            <person name="Ng V."/>
            <person name="Clum A."/>
            <person name="Ohm R."/>
            <person name="Martin F."/>
            <person name="Silar P."/>
            <person name="Natvig D."/>
            <person name="Lalanne C."/>
            <person name="Gautier V."/>
            <person name="Ament-Velasquez S.L."/>
            <person name="Kruys A."/>
            <person name="Hutchinson M.I."/>
            <person name="Powell A.J."/>
            <person name="Barry K."/>
            <person name="Miller A.N."/>
            <person name="Grigoriev I.V."/>
            <person name="Debuchy R."/>
            <person name="Gladieux P."/>
            <person name="Thoren M.H."/>
            <person name="Johannesson H."/>
        </authorList>
    </citation>
    <scope>NUCLEOTIDE SEQUENCE</scope>
    <source>
        <strain evidence="1">CBS 103.79</strain>
    </source>
</reference>
<accession>A0AAN6MI02</accession>
<dbReference type="AlphaFoldDB" id="A0AAN6MI02"/>
<reference evidence="1" key="1">
    <citation type="journal article" date="2023" name="Mol. Phylogenet. Evol.">
        <title>Genome-scale phylogeny and comparative genomics of the fungal order Sordariales.</title>
        <authorList>
            <person name="Hensen N."/>
            <person name="Bonometti L."/>
            <person name="Westerberg I."/>
            <person name="Brannstrom I.O."/>
            <person name="Guillou S."/>
            <person name="Cros-Aarteil S."/>
            <person name="Calhoun S."/>
            <person name="Haridas S."/>
            <person name="Kuo A."/>
            <person name="Mondo S."/>
            <person name="Pangilinan J."/>
            <person name="Riley R."/>
            <person name="LaButti K."/>
            <person name="Andreopoulos B."/>
            <person name="Lipzen A."/>
            <person name="Chen C."/>
            <person name="Yan M."/>
            <person name="Daum C."/>
            <person name="Ng V."/>
            <person name="Clum A."/>
            <person name="Steindorff A."/>
            <person name="Ohm R.A."/>
            <person name="Martin F."/>
            <person name="Silar P."/>
            <person name="Natvig D.O."/>
            <person name="Lalanne C."/>
            <person name="Gautier V."/>
            <person name="Ament-Velasquez S.L."/>
            <person name="Kruys A."/>
            <person name="Hutchinson M.I."/>
            <person name="Powell A.J."/>
            <person name="Barry K."/>
            <person name="Miller A.N."/>
            <person name="Grigoriev I.V."/>
            <person name="Debuchy R."/>
            <person name="Gladieux P."/>
            <person name="Hiltunen Thoren M."/>
            <person name="Johannesson H."/>
        </authorList>
    </citation>
    <scope>NUCLEOTIDE SEQUENCE</scope>
    <source>
        <strain evidence="1">CBS 103.79</strain>
    </source>
</reference>